<dbReference type="SUPFAM" id="SSF53850">
    <property type="entry name" value="Periplasmic binding protein-like II"/>
    <property type="match status" value="1"/>
</dbReference>
<evidence type="ECO:0000256" key="3">
    <source>
        <dbReference type="ARBA" id="ARBA00022448"/>
    </source>
</evidence>
<evidence type="ECO:0000313" key="5">
    <source>
        <dbReference type="EMBL" id="GBG11567.1"/>
    </source>
</evidence>
<evidence type="ECO:0000256" key="4">
    <source>
        <dbReference type="ARBA" id="ARBA00022729"/>
    </source>
</evidence>
<protein>
    <recommendedName>
        <fullName evidence="7">ABC transporter substrate-binding protein</fullName>
    </recommendedName>
</protein>
<dbReference type="AlphaFoldDB" id="A0A2R5EYE3"/>
<keyword evidence="4" id="KW-0732">Signal</keyword>
<comment type="caution">
    <text evidence="5">The sequence shown here is derived from an EMBL/GenBank/DDBJ whole genome shotgun (WGS) entry which is preliminary data.</text>
</comment>
<organism evidence="5 6">
    <name type="scientific">Paenibacillus agaridevorans</name>
    <dbReference type="NCBI Taxonomy" id="171404"/>
    <lineage>
        <taxon>Bacteria</taxon>
        <taxon>Bacillati</taxon>
        <taxon>Bacillota</taxon>
        <taxon>Bacilli</taxon>
        <taxon>Bacillales</taxon>
        <taxon>Paenibacillaceae</taxon>
        <taxon>Paenibacillus</taxon>
    </lineage>
</organism>
<dbReference type="RefSeq" id="WP_108995841.1">
    <property type="nucleotide sequence ID" value="NZ_BDQX01000413.1"/>
</dbReference>
<gene>
    <name evidence="5" type="ORF">PAT3040_06393</name>
</gene>
<proteinExistence type="inferred from homology"/>
<accession>A0A2R5EYE3</accession>
<dbReference type="PANTHER" id="PTHR43649">
    <property type="entry name" value="ARABINOSE-BINDING PROTEIN-RELATED"/>
    <property type="match status" value="1"/>
</dbReference>
<dbReference type="PANTHER" id="PTHR43649:SF31">
    <property type="entry name" value="SN-GLYCEROL-3-PHOSPHATE-BINDING PERIPLASMIC PROTEIN UGPB"/>
    <property type="match status" value="1"/>
</dbReference>
<dbReference type="GO" id="GO:0030313">
    <property type="term" value="C:cell envelope"/>
    <property type="evidence" value="ECO:0007669"/>
    <property type="project" value="UniProtKB-SubCell"/>
</dbReference>
<dbReference type="InterPro" id="IPR050490">
    <property type="entry name" value="Bact_solute-bd_prot1"/>
</dbReference>
<dbReference type="PROSITE" id="PS51257">
    <property type="entry name" value="PROKAR_LIPOPROTEIN"/>
    <property type="match status" value="1"/>
</dbReference>
<comment type="similarity">
    <text evidence="2">Belongs to the bacterial solute-binding protein 1 family.</text>
</comment>
<keyword evidence="6" id="KW-1185">Reference proteome</keyword>
<sequence length="535" mass="59793">METRHKMLTALTTAACLLAGTGLTGCSNPGADEHSALPGNESSATEADPYADLPKAVSISAFDRGAVSSDEGTYENNRWVKWIREQSGIDVTMVPVPRNQAQDKLNVLIASNRAPDLIWDYDRAYIGKLITQGALQPVDAYIEQYSTSYKTYLQEHPELLPYLTFDGQMYAVANARTTDGIANHGLWIRQDWLDKLGLKTPTTMDELIEVAKAFKEQDPDGNKQDDTTALVGSTVFDTYAAMNAAIGNQWYLEDGSMKYGATLDRFGDAMELEKQMYEAGLVDKEYLTDKNFQRAIQLWTTGKAGIFAGSWGGSAMENHIRNMLKNEPEANPVPLEPVSTKNGKFGLYQETPPNIFVAFNKEMKNPKAAVEYLDWMVDEGWKSLVNGEEGVHYKDVSGVAQMLDAEKYKKEVSYAGEYAVVRDAKFSPEDLLVKAAPDEISQRLAALSQKGLETATRNKFRRDIPYQPNFTELNDIQTALKPFIEVIRAKVTMQGSQYTSAWGLEEIRKEWTRLGGEDVEAMAQEWYEGNKTDFK</sequence>
<evidence type="ECO:0000256" key="2">
    <source>
        <dbReference type="ARBA" id="ARBA00008520"/>
    </source>
</evidence>
<comment type="subcellular location">
    <subcellularLocation>
        <location evidence="1">Cell envelope</location>
    </subcellularLocation>
</comment>
<keyword evidence="3" id="KW-0813">Transport</keyword>
<name>A0A2R5EYE3_9BACL</name>
<dbReference type="EMBL" id="BDQX01000413">
    <property type="protein sequence ID" value="GBG11567.1"/>
    <property type="molecule type" value="Genomic_DNA"/>
</dbReference>
<dbReference type="InterPro" id="IPR006059">
    <property type="entry name" value="SBP"/>
</dbReference>
<evidence type="ECO:0000313" key="6">
    <source>
        <dbReference type="Proteomes" id="UP000245202"/>
    </source>
</evidence>
<reference evidence="5 6" key="1">
    <citation type="submission" date="2017-08" db="EMBL/GenBank/DDBJ databases">
        <title>Substantial Increase in Enzyme Production by Combined Drug-Resistance Mutations in Paenibacillus agaridevorans.</title>
        <authorList>
            <person name="Tanaka Y."/>
            <person name="Funane K."/>
            <person name="Hosaka T."/>
            <person name="Shiwa Y."/>
            <person name="Fujita N."/>
            <person name="Miyazaki T."/>
            <person name="Yoshikawa H."/>
            <person name="Murakami K."/>
            <person name="Kasahara K."/>
            <person name="Inaoka T."/>
            <person name="Hiraga Y."/>
            <person name="Ochi K."/>
        </authorList>
    </citation>
    <scope>NUCLEOTIDE SEQUENCE [LARGE SCALE GENOMIC DNA]</scope>
    <source>
        <strain evidence="5 6">T-3040</strain>
    </source>
</reference>
<dbReference type="Gene3D" id="3.40.190.10">
    <property type="entry name" value="Periplasmic binding protein-like II"/>
    <property type="match status" value="2"/>
</dbReference>
<evidence type="ECO:0008006" key="7">
    <source>
        <dbReference type="Google" id="ProtNLM"/>
    </source>
</evidence>
<dbReference type="Pfam" id="PF01547">
    <property type="entry name" value="SBP_bac_1"/>
    <property type="match status" value="1"/>
</dbReference>
<evidence type="ECO:0000256" key="1">
    <source>
        <dbReference type="ARBA" id="ARBA00004196"/>
    </source>
</evidence>
<dbReference type="Proteomes" id="UP000245202">
    <property type="component" value="Unassembled WGS sequence"/>
</dbReference>